<dbReference type="Proteomes" id="UP001281410">
    <property type="component" value="Unassembled WGS sequence"/>
</dbReference>
<gene>
    <name evidence="2" type="ORF">Dsin_019580</name>
</gene>
<dbReference type="EMBL" id="JANJYJ010000006">
    <property type="protein sequence ID" value="KAK3205534.1"/>
    <property type="molecule type" value="Genomic_DNA"/>
</dbReference>
<dbReference type="SUPFAM" id="SSF53098">
    <property type="entry name" value="Ribonuclease H-like"/>
    <property type="match status" value="1"/>
</dbReference>
<keyword evidence="3" id="KW-1185">Reference proteome</keyword>
<comment type="caution">
    <text evidence="2">The sequence shown here is derived from an EMBL/GenBank/DDBJ whole genome shotgun (WGS) entry which is preliminary data.</text>
</comment>
<reference evidence="2" key="1">
    <citation type="journal article" date="2023" name="Plant J.">
        <title>Genome sequences and population genomics provide insights into the demographic history, inbreeding, and mutation load of two 'living fossil' tree species of Dipteronia.</title>
        <authorList>
            <person name="Feng Y."/>
            <person name="Comes H.P."/>
            <person name="Chen J."/>
            <person name="Zhu S."/>
            <person name="Lu R."/>
            <person name="Zhang X."/>
            <person name="Li P."/>
            <person name="Qiu J."/>
            <person name="Olsen K.M."/>
            <person name="Qiu Y."/>
        </authorList>
    </citation>
    <scope>NUCLEOTIDE SEQUENCE</scope>
    <source>
        <strain evidence="2">NBL</strain>
    </source>
</reference>
<dbReference type="InterPro" id="IPR012337">
    <property type="entry name" value="RNaseH-like_sf"/>
</dbReference>
<evidence type="ECO:0000313" key="2">
    <source>
        <dbReference type="EMBL" id="KAK3205534.1"/>
    </source>
</evidence>
<protein>
    <recommendedName>
        <fullName evidence="1">DUF659 domain-containing protein</fullName>
    </recommendedName>
</protein>
<dbReference type="InterPro" id="IPR007021">
    <property type="entry name" value="DUF659"/>
</dbReference>
<sequence length="174" mass="19771">MLCSVRNYRSGLKPPTTHELSTSILIKKEGNTQAIVAEVKKTRSQTMVSIMSDGWKDMRGRLLINFLINNLYDTVFLKLVDASNAVKDATMLFNLLNSVVEEVGEDLVVQVVTDNTPSYKKSGEMLMQKRTRLWWTSCAAHCIDLMLKKIGYMYRHQNALKKANKVSNFLNNHG</sequence>
<organism evidence="2 3">
    <name type="scientific">Dipteronia sinensis</name>
    <dbReference type="NCBI Taxonomy" id="43782"/>
    <lineage>
        <taxon>Eukaryota</taxon>
        <taxon>Viridiplantae</taxon>
        <taxon>Streptophyta</taxon>
        <taxon>Embryophyta</taxon>
        <taxon>Tracheophyta</taxon>
        <taxon>Spermatophyta</taxon>
        <taxon>Magnoliopsida</taxon>
        <taxon>eudicotyledons</taxon>
        <taxon>Gunneridae</taxon>
        <taxon>Pentapetalae</taxon>
        <taxon>rosids</taxon>
        <taxon>malvids</taxon>
        <taxon>Sapindales</taxon>
        <taxon>Sapindaceae</taxon>
        <taxon>Hippocastanoideae</taxon>
        <taxon>Acereae</taxon>
        <taxon>Dipteronia</taxon>
    </lineage>
</organism>
<feature type="domain" description="DUF659" evidence="1">
    <location>
        <begin position="15"/>
        <end position="166"/>
    </location>
</feature>
<dbReference type="PANTHER" id="PTHR32166">
    <property type="entry name" value="OSJNBA0013A04.12 PROTEIN"/>
    <property type="match status" value="1"/>
</dbReference>
<accession>A0AAE0A8C2</accession>
<evidence type="ECO:0000259" key="1">
    <source>
        <dbReference type="Pfam" id="PF04937"/>
    </source>
</evidence>
<name>A0AAE0A8C2_9ROSI</name>
<proteinExistence type="predicted"/>
<dbReference type="PANTHER" id="PTHR32166:SF122">
    <property type="entry name" value="OS09G0499600 PROTEIN"/>
    <property type="match status" value="1"/>
</dbReference>
<evidence type="ECO:0000313" key="3">
    <source>
        <dbReference type="Proteomes" id="UP001281410"/>
    </source>
</evidence>
<dbReference type="Pfam" id="PF04937">
    <property type="entry name" value="DUF659"/>
    <property type="match status" value="1"/>
</dbReference>
<dbReference type="AlphaFoldDB" id="A0AAE0A8C2"/>